<feature type="region of interest" description="Disordered" evidence="1">
    <location>
        <begin position="435"/>
        <end position="461"/>
    </location>
</feature>
<feature type="region of interest" description="Disordered" evidence="1">
    <location>
        <begin position="502"/>
        <end position="559"/>
    </location>
</feature>
<dbReference type="SUPFAM" id="SSF53098">
    <property type="entry name" value="Ribonuclease H-like"/>
    <property type="match status" value="1"/>
</dbReference>
<dbReference type="PhylomeDB" id="A0A0G4HVB3"/>
<evidence type="ECO:0008006" key="3">
    <source>
        <dbReference type="Google" id="ProtNLM"/>
    </source>
</evidence>
<feature type="compositionally biased region" description="Low complexity" evidence="1">
    <location>
        <begin position="142"/>
        <end position="155"/>
    </location>
</feature>
<evidence type="ECO:0000256" key="1">
    <source>
        <dbReference type="SAM" id="MobiDB-lite"/>
    </source>
</evidence>
<dbReference type="Gene3D" id="3.30.420.10">
    <property type="entry name" value="Ribonuclease H-like superfamily/Ribonuclease H"/>
    <property type="match status" value="1"/>
</dbReference>
<proteinExistence type="predicted"/>
<dbReference type="InterPro" id="IPR036397">
    <property type="entry name" value="RNaseH_sf"/>
</dbReference>
<feature type="compositionally biased region" description="Basic and acidic residues" evidence="1">
    <location>
        <begin position="118"/>
        <end position="139"/>
    </location>
</feature>
<gene>
    <name evidence="2" type="ORF">Cvel_8827</name>
</gene>
<protein>
    <recommendedName>
        <fullName evidence="3">Integrase catalytic domain-containing protein</fullName>
    </recommendedName>
</protein>
<dbReference type="AlphaFoldDB" id="A0A0G4HVB3"/>
<evidence type="ECO:0000313" key="2">
    <source>
        <dbReference type="EMBL" id="CEM48415.1"/>
    </source>
</evidence>
<reference evidence="2" key="1">
    <citation type="submission" date="2014-11" db="EMBL/GenBank/DDBJ databases">
        <authorList>
            <person name="Otto D Thomas"/>
            <person name="Naeem Raeece"/>
        </authorList>
    </citation>
    <scope>NUCLEOTIDE SEQUENCE</scope>
</reference>
<feature type="compositionally biased region" description="Basic residues" evidence="1">
    <location>
        <begin position="103"/>
        <end position="117"/>
    </location>
</feature>
<feature type="compositionally biased region" description="Low complexity" evidence="1">
    <location>
        <begin position="536"/>
        <end position="548"/>
    </location>
</feature>
<dbReference type="EMBL" id="CDMZ01004027">
    <property type="protein sequence ID" value="CEM48415.1"/>
    <property type="molecule type" value="Genomic_DNA"/>
</dbReference>
<dbReference type="VEuPathDB" id="CryptoDB:Cvel_8827"/>
<feature type="region of interest" description="Disordered" evidence="1">
    <location>
        <begin position="401"/>
        <end position="422"/>
    </location>
</feature>
<feature type="region of interest" description="Disordered" evidence="1">
    <location>
        <begin position="54"/>
        <end position="88"/>
    </location>
</feature>
<dbReference type="InterPro" id="IPR012337">
    <property type="entry name" value="RNaseH-like_sf"/>
</dbReference>
<feature type="region of interest" description="Disordered" evidence="1">
    <location>
        <begin position="100"/>
        <end position="179"/>
    </location>
</feature>
<organism evidence="2">
    <name type="scientific">Chromera velia CCMP2878</name>
    <dbReference type="NCBI Taxonomy" id="1169474"/>
    <lineage>
        <taxon>Eukaryota</taxon>
        <taxon>Sar</taxon>
        <taxon>Alveolata</taxon>
        <taxon>Colpodellida</taxon>
        <taxon>Chromeraceae</taxon>
        <taxon>Chromera</taxon>
    </lineage>
</organism>
<sequence length="604" mass="66042">METTDRTLPLIGNEKLIQLGAKFDYSTGFLTLPSTSLRFLRAANDLFFLPLEGGSALPPTEQPSAPADDNHNPGPPEQKSNSSLPCDSCPSLVLANGGVTRVKAARRRKRRLRRNRTRDRARSRQHVSENSDREGEGEGHVPSSLSSEGSRSSSSPPSPPPVSQAEEKDNSSPSSGSVSNSAVYDLIRAHHEWLGHPGILATWRSLQQGLSDLLPSGKVSRRAVRRALLPCLRGGTCSQVKCRHAGDGKLGSLEVKKAGEKVCCDLILGLEGGYSLQMQDQYDEWLGTAVVEEKSSKAIWDAFHAWSGTVDGDMYPYVQTDHGPEFEGDFAEELAKRKAKNPHTPVASHHSLGKTERSHREWLAILRGILHRGILHDRGEPPSAWKQYAHLATAKYNRIPRGKTQLSPFERRRGQPPSSPPLEALRDLLRTPTQVSGTDSCFPVGSPVSYHHPDEPRSKLAPVFSHPATVMQRLSEHVFRLRLQKNGRSIIAHRQCIRARDSTESSPVLAPAPAVQPSPHPSNNTLPSKPVPPPSHSEAPSSNSSSGDPDPPSFPRAPRSILDFKEGELIMWQDSTTHRCFLGSVRGVDAEDGGRVEVQAWGGV</sequence>
<accession>A0A0G4HVB3</accession>
<dbReference type="GO" id="GO:0003676">
    <property type="term" value="F:nucleic acid binding"/>
    <property type="evidence" value="ECO:0007669"/>
    <property type="project" value="InterPro"/>
</dbReference>
<name>A0A0G4HVB3_9ALVE</name>